<keyword evidence="3 4" id="KW-0472">Membrane</keyword>
<keyword evidence="6" id="KW-1185">Reference proteome</keyword>
<dbReference type="Proteomes" id="UP000244940">
    <property type="component" value="Unassembled WGS sequence"/>
</dbReference>
<evidence type="ECO:0000256" key="2">
    <source>
        <dbReference type="ARBA" id="ARBA00022989"/>
    </source>
</evidence>
<dbReference type="AlphaFoldDB" id="A0A2U2C3Y5"/>
<feature type="transmembrane region" description="Helical" evidence="4">
    <location>
        <begin position="111"/>
        <end position="137"/>
    </location>
</feature>
<feature type="transmembrane region" description="Helical" evidence="4">
    <location>
        <begin position="87"/>
        <end position="105"/>
    </location>
</feature>
<evidence type="ECO:0000313" key="5">
    <source>
        <dbReference type="EMBL" id="PWE26577.1"/>
    </source>
</evidence>
<dbReference type="EMBL" id="QEYD01000018">
    <property type="protein sequence ID" value="PWE26577.1"/>
    <property type="molecule type" value="Genomic_DNA"/>
</dbReference>
<evidence type="ECO:0000256" key="4">
    <source>
        <dbReference type="SAM" id="Phobius"/>
    </source>
</evidence>
<dbReference type="InterPro" id="IPR036259">
    <property type="entry name" value="MFS_trans_sf"/>
</dbReference>
<organism evidence="5 6">
    <name type="scientific">Pararhodobacter marinus</name>
    <dbReference type="NCBI Taxonomy" id="2184063"/>
    <lineage>
        <taxon>Bacteria</taxon>
        <taxon>Pseudomonadati</taxon>
        <taxon>Pseudomonadota</taxon>
        <taxon>Alphaproteobacteria</taxon>
        <taxon>Rhodobacterales</taxon>
        <taxon>Paracoccaceae</taxon>
        <taxon>Pararhodobacter</taxon>
    </lineage>
</organism>
<protein>
    <submittedName>
        <fullName evidence="5">MFS transporter</fullName>
    </submittedName>
</protein>
<proteinExistence type="predicted"/>
<dbReference type="InterPro" id="IPR011701">
    <property type="entry name" value="MFS"/>
</dbReference>
<feature type="transmembrane region" description="Helical" evidence="4">
    <location>
        <begin position="286"/>
        <end position="304"/>
    </location>
</feature>
<feature type="transmembrane region" description="Helical" evidence="4">
    <location>
        <begin position="61"/>
        <end position="80"/>
    </location>
</feature>
<evidence type="ECO:0000313" key="6">
    <source>
        <dbReference type="Proteomes" id="UP000244940"/>
    </source>
</evidence>
<dbReference type="GeneID" id="94367372"/>
<dbReference type="Gene3D" id="1.20.1250.20">
    <property type="entry name" value="MFS general substrate transporter like domains"/>
    <property type="match status" value="1"/>
</dbReference>
<evidence type="ECO:0000256" key="3">
    <source>
        <dbReference type="ARBA" id="ARBA00023136"/>
    </source>
</evidence>
<keyword evidence="2 4" id="KW-1133">Transmembrane helix</keyword>
<feature type="transmembrane region" description="Helical" evidence="4">
    <location>
        <begin position="258"/>
        <end position="279"/>
    </location>
</feature>
<accession>A0A2U2C3Y5</accession>
<dbReference type="RefSeq" id="WP_109535301.1">
    <property type="nucleotide sequence ID" value="NZ_QEYD01000018.1"/>
</dbReference>
<reference evidence="5 6" key="1">
    <citation type="submission" date="2018-05" db="EMBL/GenBank/DDBJ databases">
        <title>Pararhodobacter marina sp. nov., isolated from deep-sea water of the Indian Ocean.</title>
        <authorList>
            <person name="Lai Q.Sr."/>
            <person name="Liu X."/>
            <person name="Shao Z."/>
        </authorList>
    </citation>
    <scope>NUCLEOTIDE SEQUENCE [LARGE SCALE GENOMIC DNA]</scope>
    <source>
        <strain evidence="5 6">CIC4N-9</strain>
    </source>
</reference>
<dbReference type="Pfam" id="PF07690">
    <property type="entry name" value="MFS_1"/>
    <property type="match status" value="1"/>
</dbReference>
<name>A0A2U2C3Y5_9RHOB</name>
<feature type="transmembrane region" description="Helical" evidence="4">
    <location>
        <begin position="173"/>
        <end position="192"/>
    </location>
</feature>
<feature type="transmembrane region" description="Helical" evidence="4">
    <location>
        <begin position="149"/>
        <end position="167"/>
    </location>
</feature>
<comment type="caution">
    <text evidence="5">The sequence shown here is derived from an EMBL/GenBank/DDBJ whole genome shotgun (WGS) entry which is preliminary data.</text>
</comment>
<dbReference type="GO" id="GO:0022857">
    <property type="term" value="F:transmembrane transporter activity"/>
    <property type="evidence" value="ECO:0007669"/>
    <property type="project" value="InterPro"/>
</dbReference>
<feature type="transmembrane region" description="Helical" evidence="4">
    <location>
        <begin position="223"/>
        <end position="246"/>
    </location>
</feature>
<feature type="transmembrane region" description="Helical" evidence="4">
    <location>
        <begin position="358"/>
        <end position="391"/>
    </location>
</feature>
<dbReference type="OrthoDB" id="9808182at2"/>
<gene>
    <name evidence="5" type="ORF">C4N9_20980</name>
</gene>
<dbReference type="SUPFAM" id="SSF103473">
    <property type="entry name" value="MFS general substrate transporter"/>
    <property type="match status" value="1"/>
</dbReference>
<feature type="transmembrane region" description="Helical" evidence="4">
    <location>
        <begin position="26"/>
        <end position="49"/>
    </location>
</feature>
<evidence type="ECO:0000256" key="1">
    <source>
        <dbReference type="ARBA" id="ARBA00022692"/>
    </source>
</evidence>
<sequence length="410" mass="43866">MFERSIPEWLRHPPAAAARKPGARAFATLSGLEAMIRGILLSVFPLAMYDALGDAGRVSQVYFVIGLVSLAVGLLLPWINRRIPRRWLYTSGAALYVVGGVAGAAGGMWVVVALMTCTLATVTCFICLNAYVLDYVAKNDLGRTETLRMFYSALSWSAGPVTGVALMKIWAPLPFLLAIVFGVVLIAAFWALRLGNGRLIARARGPAPNPLAFLGRFFAQKRLIAGWLFAVIRSCGWWGYIVYLPIYAIENGMWEGLGGALVSVTNAMLFLSPLMLRWVQRSSVRVAVRTGFLCASAGFLLAALSPLPLLAVACLFAASGFLILLDISGGLPFLMAVKPSERTEMAAVYSSFRDVSGILTPGLGAVILMVAPIQGIFAAVGLGLGAMYMLAGRLHPMLGVAPAARLRRPA</sequence>
<keyword evidence="1 4" id="KW-0812">Transmembrane</keyword>